<dbReference type="AlphaFoldDB" id="A0A344LAV5"/>
<dbReference type="GO" id="GO:0008168">
    <property type="term" value="F:methyltransferase activity"/>
    <property type="evidence" value="ECO:0007669"/>
    <property type="project" value="TreeGrafter"/>
</dbReference>
<keyword evidence="3" id="KW-1185">Reference proteome</keyword>
<dbReference type="OrthoDB" id="65624at2"/>
<dbReference type="CDD" id="cd02440">
    <property type="entry name" value="AdoMet_MTases"/>
    <property type="match status" value="1"/>
</dbReference>
<dbReference type="Proteomes" id="UP000250434">
    <property type="component" value="Chromosome"/>
</dbReference>
<evidence type="ECO:0000313" key="2">
    <source>
        <dbReference type="EMBL" id="AXB45179.1"/>
    </source>
</evidence>
<evidence type="ECO:0000259" key="1">
    <source>
        <dbReference type="Pfam" id="PF13649"/>
    </source>
</evidence>
<protein>
    <recommendedName>
        <fullName evidence="1">Methyltransferase domain-containing protein</fullName>
    </recommendedName>
</protein>
<dbReference type="EMBL" id="CP015163">
    <property type="protein sequence ID" value="AXB45179.1"/>
    <property type="molecule type" value="Genomic_DNA"/>
</dbReference>
<dbReference type="SUPFAM" id="SSF53335">
    <property type="entry name" value="S-adenosyl-L-methionine-dependent methyltransferases"/>
    <property type="match status" value="1"/>
</dbReference>
<dbReference type="KEGG" id="aab:A4R43_23950"/>
<dbReference type="InterPro" id="IPR041698">
    <property type="entry name" value="Methyltransf_25"/>
</dbReference>
<dbReference type="InterPro" id="IPR050508">
    <property type="entry name" value="Methyltransf_Superfamily"/>
</dbReference>
<proteinExistence type="predicted"/>
<sequence length="198" mass="20722">MGPAFLFDEQAPAYDANGFHELVATELVAGLDAPAANVLDVATGTGAAAFAALRLLEPARVTAIDLSSGMIERAKQRAAELDPDGRIDWLTAPAVPAPMSEKDPVDLVLCASSLHFLGMAALADWRRVLRPGGQVAFTLPFAGTFNPSGPIAEHVATDLPIPSDVDEAAAVAAGFAGVRARRFESGDRVVFLVYGRKP</sequence>
<dbReference type="InterPro" id="IPR029063">
    <property type="entry name" value="SAM-dependent_MTases_sf"/>
</dbReference>
<name>A0A344LAV5_9PSEU</name>
<organism evidence="2 3">
    <name type="scientific">Amycolatopsis albispora</name>
    <dbReference type="NCBI Taxonomy" id="1804986"/>
    <lineage>
        <taxon>Bacteria</taxon>
        <taxon>Bacillati</taxon>
        <taxon>Actinomycetota</taxon>
        <taxon>Actinomycetes</taxon>
        <taxon>Pseudonocardiales</taxon>
        <taxon>Pseudonocardiaceae</taxon>
        <taxon>Amycolatopsis</taxon>
    </lineage>
</organism>
<evidence type="ECO:0000313" key="3">
    <source>
        <dbReference type="Proteomes" id="UP000250434"/>
    </source>
</evidence>
<reference evidence="2 3" key="1">
    <citation type="submission" date="2016-04" db="EMBL/GenBank/DDBJ databases">
        <title>Complete genome sequence and analysis of deep-sea sediment isolate, Amycolatopsis sp. WP1.</title>
        <authorList>
            <person name="Wang H."/>
            <person name="Chen S."/>
            <person name="Wu Q."/>
        </authorList>
    </citation>
    <scope>NUCLEOTIDE SEQUENCE [LARGE SCALE GENOMIC DNA]</scope>
    <source>
        <strain evidence="2 3">WP1</strain>
    </source>
</reference>
<dbReference type="Pfam" id="PF13649">
    <property type="entry name" value="Methyltransf_25"/>
    <property type="match status" value="1"/>
</dbReference>
<dbReference type="RefSeq" id="WP_113694434.1">
    <property type="nucleotide sequence ID" value="NZ_CP015163.1"/>
</dbReference>
<feature type="domain" description="Methyltransferase" evidence="1">
    <location>
        <begin position="38"/>
        <end position="133"/>
    </location>
</feature>
<dbReference type="PANTHER" id="PTHR42912">
    <property type="entry name" value="METHYLTRANSFERASE"/>
    <property type="match status" value="1"/>
</dbReference>
<dbReference type="Gene3D" id="3.40.50.150">
    <property type="entry name" value="Vaccinia Virus protein VP39"/>
    <property type="match status" value="1"/>
</dbReference>
<gene>
    <name evidence="2" type="ORF">A4R43_23950</name>
</gene>
<accession>A0A344LAV5</accession>